<keyword evidence="1" id="KW-0812">Transmembrane</keyword>
<evidence type="ECO:0000256" key="1">
    <source>
        <dbReference type="SAM" id="Phobius"/>
    </source>
</evidence>
<dbReference type="RefSeq" id="WP_006503926.1">
    <property type="nucleotide sequence ID" value="NZ_BAGZ01000020.1"/>
</dbReference>
<sequence length="276" mass="29572">MSTFSRRPLAWHVELRRQLRRRRTVWSYALLVALPVVLVVAFSFGERDRSGGSAARLVDLAQQGSANFTIFTVFAAADFLLIVVAALFAGDTLPSEASWSSLRYLLAAPVPRARLLTAKLAVAVGSMVAAVVVLVVSAVVVGGVAYGWAPYTATGGFTLGWSEFLPRLLLGAACIAVSLLQVCGIAFLIGTRTDSPLAAAGGAVLVTIVSSILQTIDALGDLRHALPMAYSRTWFQAFSSDISWVDIQRGALWSSVYFLATVATAYILFRRKDVLS</sequence>
<evidence type="ECO:0008006" key="4">
    <source>
        <dbReference type="Google" id="ProtNLM"/>
    </source>
</evidence>
<feature type="transmembrane region" description="Helical" evidence="1">
    <location>
        <begin position="168"/>
        <end position="190"/>
    </location>
</feature>
<evidence type="ECO:0000313" key="2">
    <source>
        <dbReference type="EMBL" id="GAB79169.1"/>
    </source>
</evidence>
<evidence type="ECO:0000313" key="3">
    <source>
        <dbReference type="Proteomes" id="UP000008495"/>
    </source>
</evidence>
<dbReference type="PANTHER" id="PTHR37305">
    <property type="entry name" value="INTEGRAL MEMBRANE PROTEIN-RELATED"/>
    <property type="match status" value="1"/>
</dbReference>
<dbReference type="EMBL" id="BAGZ01000020">
    <property type="protein sequence ID" value="GAB79169.1"/>
    <property type="molecule type" value="Genomic_DNA"/>
</dbReference>
<reference evidence="2 3" key="1">
    <citation type="submission" date="2012-08" db="EMBL/GenBank/DDBJ databases">
        <title>Whole genome shotgun sequence of Austwickia chelonae NBRC 105200.</title>
        <authorList>
            <person name="Yoshida I."/>
            <person name="Hosoyama A."/>
            <person name="Tsuchikane K."/>
            <person name="Katsumata H."/>
            <person name="Ando Y."/>
            <person name="Ohji S."/>
            <person name="Hamada M."/>
            <person name="Tamura T."/>
            <person name="Yamazoe A."/>
            <person name="Yamazaki S."/>
            <person name="Fujita N."/>
        </authorList>
    </citation>
    <scope>NUCLEOTIDE SEQUENCE [LARGE SCALE GENOMIC DNA]</scope>
    <source>
        <strain evidence="2 3">NBRC 105200</strain>
    </source>
</reference>
<keyword evidence="1" id="KW-0472">Membrane</keyword>
<dbReference type="Proteomes" id="UP000008495">
    <property type="component" value="Unassembled WGS sequence"/>
</dbReference>
<keyword evidence="3" id="KW-1185">Reference proteome</keyword>
<dbReference type="PANTHER" id="PTHR37305:SF1">
    <property type="entry name" value="MEMBRANE PROTEIN"/>
    <property type="match status" value="1"/>
</dbReference>
<accession>K6VQZ7</accession>
<comment type="caution">
    <text evidence="2">The sequence shown here is derived from an EMBL/GenBank/DDBJ whole genome shotgun (WGS) entry which is preliminary data.</text>
</comment>
<dbReference type="AlphaFoldDB" id="K6VQZ7"/>
<feature type="transmembrane region" description="Helical" evidence="1">
    <location>
        <begin position="25"/>
        <end position="45"/>
    </location>
</feature>
<dbReference type="STRING" id="100225.SAMN05421595_3031"/>
<name>K6VQZ7_9MICO</name>
<feature type="transmembrane region" description="Helical" evidence="1">
    <location>
        <begin position="250"/>
        <end position="269"/>
    </location>
</feature>
<gene>
    <name evidence="2" type="ORF">AUCHE_20_00410</name>
</gene>
<feature type="transmembrane region" description="Helical" evidence="1">
    <location>
        <begin position="120"/>
        <end position="148"/>
    </location>
</feature>
<proteinExistence type="predicted"/>
<dbReference type="Pfam" id="PF12730">
    <property type="entry name" value="ABC2_membrane_4"/>
    <property type="match status" value="1"/>
</dbReference>
<feature type="transmembrane region" description="Helical" evidence="1">
    <location>
        <begin position="65"/>
        <end position="89"/>
    </location>
</feature>
<dbReference type="eggNOG" id="COG1277">
    <property type="taxonomic scope" value="Bacteria"/>
</dbReference>
<protein>
    <recommendedName>
        <fullName evidence="4">ABC transporter permease protein</fullName>
    </recommendedName>
</protein>
<feature type="transmembrane region" description="Helical" evidence="1">
    <location>
        <begin position="197"/>
        <end position="216"/>
    </location>
</feature>
<dbReference type="OrthoDB" id="3822483at2"/>
<keyword evidence="1" id="KW-1133">Transmembrane helix</keyword>
<organism evidence="2 3">
    <name type="scientific">Austwickia chelonae NBRC 105200</name>
    <dbReference type="NCBI Taxonomy" id="1184607"/>
    <lineage>
        <taxon>Bacteria</taxon>
        <taxon>Bacillati</taxon>
        <taxon>Actinomycetota</taxon>
        <taxon>Actinomycetes</taxon>
        <taxon>Micrococcales</taxon>
        <taxon>Dermatophilaceae</taxon>
        <taxon>Austwickia</taxon>
    </lineage>
</organism>